<comment type="caution">
    <text evidence="1">The sequence shown here is derived from an EMBL/GenBank/DDBJ whole genome shotgun (WGS) entry which is preliminary data.</text>
</comment>
<protein>
    <submittedName>
        <fullName evidence="1">Uncharacterized protein</fullName>
    </submittedName>
</protein>
<dbReference type="Proteomes" id="UP001605036">
    <property type="component" value="Unassembled WGS sequence"/>
</dbReference>
<evidence type="ECO:0000313" key="2">
    <source>
        <dbReference type="Proteomes" id="UP001605036"/>
    </source>
</evidence>
<organism evidence="1 2">
    <name type="scientific">Riccia fluitans</name>
    <dbReference type="NCBI Taxonomy" id="41844"/>
    <lineage>
        <taxon>Eukaryota</taxon>
        <taxon>Viridiplantae</taxon>
        <taxon>Streptophyta</taxon>
        <taxon>Embryophyta</taxon>
        <taxon>Marchantiophyta</taxon>
        <taxon>Marchantiopsida</taxon>
        <taxon>Marchantiidae</taxon>
        <taxon>Marchantiales</taxon>
        <taxon>Ricciaceae</taxon>
        <taxon>Riccia</taxon>
    </lineage>
</organism>
<dbReference type="EMBL" id="JBHFFA010000003">
    <property type="protein sequence ID" value="KAL2633343.1"/>
    <property type="molecule type" value="Genomic_DNA"/>
</dbReference>
<dbReference type="AlphaFoldDB" id="A0ABD1YRP8"/>
<gene>
    <name evidence="1" type="ORF">R1flu_004822</name>
</gene>
<reference evidence="1 2" key="1">
    <citation type="submission" date="2024-09" db="EMBL/GenBank/DDBJ databases">
        <title>Chromosome-scale assembly of Riccia fluitans.</title>
        <authorList>
            <person name="Paukszto L."/>
            <person name="Sawicki J."/>
            <person name="Karawczyk K."/>
            <person name="Piernik-Szablinska J."/>
            <person name="Szczecinska M."/>
            <person name="Mazdziarz M."/>
        </authorList>
    </citation>
    <scope>NUCLEOTIDE SEQUENCE [LARGE SCALE GENOMIC DNA]</scope>
    <source>
        <strain evidence="1">Rf_01</strain>
        <tissue evidence="1">Aerial parts of the thallus</tissue>
    </source>
</reference>
<accession>A0ABD1YRP8</accession>
<sequence>MMKRMVQSRRKVLASMGIHIAMMDLDPVERERKSRRMMEVMIHGQMGRGLWKSELTIAVQHVVHSW</sequence>
<name>A0ABD1YRP8_9MARC</name>
<proteinExistence type="predicted"/>
<keyword evidence="2" id="KW-1185">Reference proteome</keyword>
<evidence type="ECO:0000313" key="1">
    <source>
        <dbReference type="EMBL" id="KAL2633343.1"/>
    </source>
</evidence>